<dbReference type="OrthoDB" id="9806130at2"/>
<dbReference type="GO" id="GO:0005886">
    <property type="term" value="C:plasma membrane"/>
    <property type="evidence" value="ECO:0007669"/>
    <property type="project" value="TreeGrafter"/>
</dbReference>
<comment type="caution">
    <text evidence="5">The sequence shown here is derived from an EMBL/GenBank/DDBJ whole genome shotgun (WGS) entry which is preliminary data.</text>
</comment>
<keyword evidence="2 5" id="KW-0418">Kinase</keyword>
<dbReference type="InterPro" id="IPR016152">
    <property type="entry name" value="PTrfase/Anion_transptr"/>
</dbReference>
<keyword evidence="1 5" id="KW-0808">Transferase</keyword>
<dbReference type="SUPFAM" id="SSF55804">
    <property type="entry name" value="Phoshotransferase/anion transport protein"/>
    <property type="match status" value="1"/>
</dbReference>
<keyword evidence="5" id="KW-0813">Transport</keyword>
<dbReference type="FunFam" id="3.40.50.300:FF:000483">
    <property type="entry name" value="Sensor histidine kinase KdpD"/>
    <property type="match status" value="1"/>
</dbReference>
<dbReference type="RefSeq" id="WP_006367213.1">
    <property type="nucleotide sequence ID" value="NZ_AASE01000028.1"/>
</dbReference>
<dbReference type="InterPro" id="IPR027417">
    <property type="entry name" value="P-loop_NTPase"/>
</dbReference>
<dbReference type="GO" id="GO:0034220">
    <property type="term" value="P:monoatomic ion transmembrane transport"/>
    <property type="evidence" value="ECO:0007669"/>
    <property type="project" value="UniProtKB-KW"/>
</dbReference>
<dbReference type="PANTHER" id="PTHR45569">
    <property type="entry name" value="SENSOR PROTEIN KDPD"/>
    <property type="match status" value="1"/>
</dbReference>
<accession>Q0YPF4</accession>
<dbReference type="EMBL" id="AASE01000028">
    <property type="protein sequence ID" value="EAT58175.1"/>
    <property type="molecule type" value="Genomic_DNA"/>
</dbReference>
<dbReference type="GO" id="GO:0005737">
    <property type="term" value="C:cytoplasm"/>
    <property type="evidence" value="ECO:0007669"/>
    <property type="project" value="UniProtKB-ARBA"/>
</dbReference>
<evidence type="ECO:0000259" key="4">
    <source>
        <dbReference type="PROSITE" id="PS51094"/>
    </source>
</evidence>
<reference evidence="5 6" key="1">
    <citation type="submission" date="2006-07" db="EMBL/GenBank/DDBJ databases">
        <title>Annotation of the draft genome assembly of Chlorobium ferroxidans DSM 13031.</title>
        <authorList>
            <consortium name="US DOE Joint Genome Institute (JGI-ORNL)"/>
            <person name="Larimer F."/>
            <person name="Land M."/>
            <person name="Hauser L."/>
        </authorList>
    </citation>
    <scope>NUCLEOTIDE SEQUENCE [LARGE SCALE GENOMIC DNA]</scope>
    <source>
        <strain evidence="5 6">DSM 13031</strain>
    </source>
</reference>
<dbReference type="Gene3D" id="3.40.50.300">
    <property type="entry name" value="P-loop containing nucleotide triphosphate hydrolases"/>
    <property type="match status" value="1"/>
</dbReference>
<evidence type="ECO:0000256" key="1">
    <source>
        <dbReference type="ARBA" id="ARBA00022679"/>
    </source>
</evidence>
<dbReference type="InterPro" id="IPR003852">
    <property type="entry name" value="Sig_transdc_His_kinase_KdpD_N"/>
</dbReference>
<evidence type="ECO:0000313" key="6">
    <source>
        <dbReference type="Proteomes" id="UP000004162"/>
    </source>
</evidence>
<name>Q0YPF4_9CHLB</name>
<sequence>MEESRAESFLRLIKRSQRGHLRIYLGYCAGVGKTYQMLLEAQRLQQQGIDVVVGIVETHSRKETEALLENLEVIARKTLTYRGIEITEMDIDAIIQRHPAVVLVDELAHTNVPGSRNAKRYQDVEEILGTGIHVISTLNIQHLESLYETVEQATGVKVKERVPDKIVLQADQLVNIDIATDDLLQRLKEGKVYLSGKAESALSNFFRQENLEQLRELALREVAAQIDSSRRSPMQDEPASSPDQVMVCLSSSSENSEALLRYASRIAGRLNRNWYAVYVQNLSESPERIDAGIQRRLSNALALAQQLGATVFIYKGNDIVSTILQFAREYRVGHIVIGNSGERLPLLQRLTGKRPMIKRLIDESHGITIVVPDIRRPDERKIKPLSAKYLSDIRANLMRKSQVTDDREAPIFHSNVLLWHEVLEKESAIRQLLDTLCLTHSDIPFDYAWRALLEREKQGATFIGEEIAIPHARLEGINETVLAIGVNKLGICDPDSQDTATIMFLMLSPVNRPDSHIKLLGMISRMAGDSQWRAAMHQAKSETEITQILRHWLAGQKKR</sequence>
<reference evidence="5 6" key="2">
    <citation type="submission" date="2006-07" db="EMBL/GenBank/DDBJ databases">
        <title>Sequencing of the draft genome and assembly of Chlorobium ferroxidans DSM 13031.</title>
        <authorList>
            <consortium name="US DOE Joint Genome Institute (JGI-PGF)"/>
            <person name="Copeland A."/>
            <person name="Lucas S."/>
            <person name="Lapidus A."/>
            <person name="Barry K."/>
            <person name="Glavina del Rio T."/>
            <person name="Dalin E."/>
            <person name="Tice H."/>
            <person name="Bruce D."/>
            <person name="Pitluck S."/>
            <person name="Richardson P."/>
        </authorList>
    </citation>
    <scope>NUCLEOTIDE SEQUENCE [LARGE SCALE GENOMIC DNA]</scope>
    <source>
        <strain evidence="5 6">DSM 13031</strain>
    </source>
</reference>
<dbReference type="Proteomes" id="UP000004162">
    <property type="component" value="Unassembled WGS sequence"/>
</dbReference>
<evidence type="ECO:0000313" key="5">
    <source>
        <dbReference type="EMBL" id="EAT58175.1"/>
    </source>
</evidence>
<gene>
    <name evidence="5" type="ORF">CferDRAFT_0294</name>
</gene>
<dbReference type="Pfam" id="PF02702">
    <property type="entry name" value="KdpD"/>
    <property type="match status" value="1"/>
</dbReference>
<dbReference type="AlphaFoldDB" id="Q0YPF4"/>
<protein>
    <submittedName>
        <fullName evidence="5">Phosphoenolpyruvate-dependent sugar phosphotransferase system, EIIA 2:Osmosensitive K+ channel His kinase sensor:UspA</fullName>
    </submittedName>
</protein>
<evidence type="ECO:0000256" key="2">
    <source>
        <dbReference type="ARBA" id="ARBA00022777"/>
    </source>
</evidence>
<keyword evidence="5" id="KW-0406">Ion transport</keyword>
<dbReference type="Gene3D" id="3.40.930.10">
    <property type="entry name" value="Mannitol-specific EII, Chain A"/>
    <property type="match status" value="1"/>
</dbReference>
<keyword evidence="6" id="KW-1185">Reference proteome</keyword>
<keyword evidence="5" id="KW-0407">Ion channel</keyword>
<dbReference type="Gene3D" id="3.40.50.620">
    <property type="entry name" value="HUPs"/>
    <property type="match status" value="1"/>
</dbReference>
<organism evidence="5 6">
    <name type="scientific">Chlorobium ferrooxidans DSM 13031</name>
    <dbReference type="NCBI Taxonomy" id="377431"/>
    <lineage>
        <taxon>Bacteria</taxon>
        <taxon>Pseudomonadati</taxon>
        <taxon>Chlorobiota</taxon>
        <taxon>Chlorobiia</taxon>
        <taxon>Chlorobiales</taxon>
        <taxon>Chlorobiaceae</taxon>
        <taxon>Chlorobium/Pelodictyon group</taxon>
        <taxon>Chlorobium</taxon>
    </lineage>
</organism>
<keyword evidence="3" id="KW-0902">Two-component regulatory system</keyword>
<dbReference type="SUPFAM" id="SSF52402">
    <property type="entry name" value="Adenine nucleotide alpha hydrolases-like"/>
    <property type="match status" value="1"/>
</dbReference>
<dbReference type="PROSITE" id="PS51094">
    <property type="entry name" value="PTS_EIIA_TYPE_2"/>
    <property type="match status" value="1"/>
</dbReference>
<keyword evidence="5" id="KW-0670">Pyruvate</keyword>
<dbReference type="InterPro" id="IPR014729">
    <property type="entry name" value="Rossmann-like_a/b/a_fold"/>
</dbReference>
<dbReference type="GO" id="GO:0000155">
    <property type="term" value="F:phosphorelay sensor kinase activity"/>
    <property type="evidence" value="ECO:0007669"/>
    <property type="project" value="InterPro"/>
</dbReference>
<dbReference type="InterPro" id="IPR002178">
    <property type="entry name" value="PTS_EIIA_type-2_dom"/>
</dbReference>
<proteinExistence type="predicted"/>
<dbReference type="InterPro" id="IPR052023">
    <property type="entry name" value="Histidine_kinase_KdpD"/>
</dbReference>
<dbReference type="Pfam" id="PF00359">
    <property type="entry name" value="PTS_EIIA_2"/>
    <property type="match status" value="1"/>
</dbReference>
<dbReference type="PANTHER" id="PTHR45569:SF1">
    <property type="entry name" value="SENSOR PROTEIN KDPD"/>
    <property type="match status" value="1"/>
</dbReference>
<evidence type="ECO:0000256" key="3">
    <source>
        <dbReference type="ARBA" id="ARBA00023012"/>
    </source>
</evidence>
<feature type="domain" description="PTS EIIA type-2" evidence="4">
    <location>
        <begin position="409"/>
        <end position="552"/>
    </location>
</feature>
<dbReference type="PROSITE" id="PS00372">
    <property type="entry name" value="PTS_EIIA_TYPE_2_HIS"/>
    <property type="match status" value="1"/>
</dbReference>